<feature type="domain" description="HECT" evidence="3">
    <location>
        <begin position="653"/>
        <end position="792"/>
    </location>
</feature>
<dbReference type="Gene3D" id="3.30.2410.10">
    <property type="entry name" value="Hect, E3 ligase catalytic domain"/>
    <property type="match status" value="1"/>
</dbReference>
<dbReference type="Pfam" id="PF00632">
    <property type="entry name" value="HECT"/>
    <property type="match status" value="1"/>
</dbReference>
<gene>
    <name evidence="4" type="ORF">MGAL_10B003974</name>
</gene>
<dbReference type="OrthoDB" id="5986703at2759"/>
<feature type="compositionally biased region" description="Polar residues" evidence="2">
    <location>
        <begin position="372"/>
        <end position="381"/>
    </location>
</feature>
<evidence type="ECO:0000259" key="3">
    <source>
        <dbReference type="Pfam" id="PF00632"/>
    </source>
</evidence>
<protein>
    <recommendedName>
        <fullName evidence="3">HECT domain-containing protein</fullName>
    </recommendedName>
</protein>
<organism evidence="4 5">
    <name type="scientific">Mytilus galloprovincialis</name>
    <name type="common">Mediterranean mussel</name>
    <dbReference type="NCBI Taxonomy" id="29158"/>
    <lineage>
        <taxon>Eukaryota</taxon>
        <taxon>Metazoa</taxon>
        <taxon>Spiralia</taxon>
        <taxon>Lophotrochozoa</taxon>
        <taxon>Mollusca</taxon>
        <taxon>Bivalvia</taxon>
        <taxon>Autobranchia</taxon>
        <taxon>Pteriomorphia</taxon>
        <taxon>Mytilida</taxon>
        <taxon>Mytiloidea</taxon>
        <taxon>Mytilidae</taxon>
        <taxon>Mytilinae</taxon>
        <taxon>Mytilus</taxon>
    </lineage>
</organism>
<dbReference type="GO" id="GO:0004842">
    <property type="term" value="F:ubiquitin-protein transferase activity"/>
    <property type="evidence" value="ECO:0007669"/>
    <property type="project" value="InterPro"/>
</dbReference>
<dbReference type="Proteomes" id="UP000596742">
    <property type="component" value="Unassembled WGS sequence"/>
</dbReference>
<name>A0A8B6HFG0_MYTGA</name>
<keyword evidence="1" id="KW-0833">Ubl conjugation pathway</keyword>
<proteinExistence type="predicted"/>
<feature type="region of interest" description="Disordered" evidence="2">
    <location>
        <begin position="354"/>
        <end position="396"/>
    </location>
</feature>
<dbReference type="InterPro" id="IPR035983">
    <property type="entry name" value="Hect_E3_ubiquitin_ligase"/>
</dbReference>
<dbReference type="EMBL" id="UYJE01009954">
    <property type="protein sequence ID" value="VDI78325.1"/>
    <property type="molecule type" value="Genomic_DNA"/>
</dbReference>
<evidence type="ECO:0000313" key="5">
    <source>
        <dbReference type="Proteomes" id="UP000596742"/>
    </source>
</evidence>
<feature type="compositionally biased region" description="Basic and acidic residues" evidence="2">
    <location>
        <begin position="354"/>
        <end position="371"/>
    </location>
</feature>
<dbReference type="AlphaFoldDB" id="A0A8B6HFG0"/>
<evidence type="ECO:0000256" key="2">
    <source>
        <dbReference type="SAM" id="MobiDB-lite"/>
    </source>
</evidence>
<reference evidence="4" key="1">
    <citation type="submission" date="2018-11" db="EMBL/GenBank/DDBJ databases">
        <authorList>
            <person name="Alioto T."/>
            <person name="Alioto T."/>
        </authorList>
    </citation>
    <scope>NUCLEOTIDE SEQUENCE</scope>
</reference>
<dbReference type="InterPro" id="IPR000569">
    <property type="entry name" value="HECT_dom"/>
</dbReference>
<accession>A0A8B6HFG0</accession>
<sequence>MGTGTPGSPVFFMEYAGARPRRRRLVPVKEEHNIRVTFSPNLIGSRDINLLPSDFNHYIVSLKRHLFLARYESIYQGDQYDIPEVTRVWAAFVTVRDKYTGSSQTRFSSPPRLLPRSFKPALTRSHNRTNCQIRHWLTSSINMEEKIIALLKERGITDTQIKNLSDNKLIDRDILQAIPDDSLKEYIPLAGDRFVLREFCKKGPKTKKNTLIKKLRKRLNIQKVDSDSDEEPVKKSHLIGNANAWKKTKKVSIGWLNYDVSASQFRQLKMHGGSTRKFDFHKDDGTEAVLVKGKSVFFPGGVSKIGHINDFEIELRDFSHELIKSEDTIEEWYDKTGVSMLRFYISTKPIDKELPSTPKNKELSTTHKNKELSTTPKNTKASIKPSALDTDQSDNSLPDPELDFFFGSIDNIPPLPPIEIFESDHELYDPEIAFRTDNVPRENNNDVTLRYVPNTSTPLADRDISSHLTFQNVGPDLENEDIPTSASLKIHRGSLSMMEMICYFKDPSLINNPVSIIRVLPNGEKEIAEDTGGVLRDVLSEFWGYFLENCTLGKTFKIPSLRHDFGYMEWKSVARIMMYGYKFSGYWPIQLAKTCMEQCIAPGDEIETKELMSDFYQFVSVPDREVFKKAVDDFSSVDIDELLDALETHECKARPTDNNIKLILKEIAHKEIIQAPKYIIDCWKTVFEETNAKFIDLKKLSELYEKLQPTNRKVVQILKFPDFMDAPCSEVSNYLKRFVKNLEADTLKRFLRFCTGSDLLTAECITIEFNSLTGLERRPTAHTCGCVLKLPKVFEDFMSFRSEFDQILEHNFWVMDII</sequence>
<comment type="caution">
    <text evidence="4">The sequence shown here is derived from an EMBL/GenBank/DDBJ whole genome shotgun (WGS) entry which is preliminary data.</text>
</comment>
<dbReference type="SUPFAM" id="SSF56204">
    <property type="entry name" value="Hect, E3 ligase catalytic domain"/>
    <property type="match status" value="1"/>
</dbReference>
<keyword evidence="5" id="KW-1185">Reference proteome</keyword>
<evidence type="ECO:0000256" key="1">
    <source>
        <dbReference type="ARBA" id="ARBA00022786"/>
    </source>
</evidence>
<evidence type="ECO:0000313" key="4">
    <source>
        <dbReference type="EMBL" id="VDI78325.1"/>
    </source>
</evidence>